<keyword evidence="2" id="KW-0136">Cellulose degradation</keyword>
<comment type="caution">
    <text evidence="7">The sequence shown here is derived from an EMBL/GenBank/DDBJ whole genome shotgun (WGS) entry which is preliminary data.</text>
</comment>
<dbReference type="Pfam" id="PF03425">
    <property type="entry name" value="CBM_11"/>
    <property type="match status" value="1"/>
</dbReference>
<evidence type="ECO:0000256" key="1">
    <source>
        <dbReference type="ARBA" id="ARBA00022729"/>
    </source>
</evidence>
<dbReference type="EMBL" id="AJWZ01004955">
    <property type="protein sequence ID" value="EKC63933.1"/>
    <property type="molecule type" value="Genomic_DNA"/>
</dbReference>
<dbReference type="Gene3D" id="2.60.40.10">
    <property type="entry name" value="Immunoglobulins"/>
    <property type="match status" value="1"/>
</dbReference>
<dbReference type="Pfam" id="PF03442">
    <property type="entry name" value="CBM_X2"/>
    <property type="match status" value="1"/>
</dbReference>
<gene>
    <name evidence="7" type="ORF">OBE_07204</name>
</gene>
<dbReference type="InterPro" id="IPR013783">
    <property type="entry name" value="Ig-like_fold"/>
</dbReference>
<dbReference type="AlphaFoldDB" id="K1T225"/>
<dbReference type="GO" id="GO:0030245">
    <property type="term" value="P:cellulose catabolic process"/>
    <property type="evidence" value="ECO:0007669"/>
    <property type="project" value="UniProtKB-KW"/>
</dbReference>
<evidence type="ECO:0000313" key="7">
    <source>
        <dbReference type="EMBL" id="EKC63933.1"/>
    </source>
</evidence>
<evidence type="ECO:0000256" key="4">
    <source>
        <dbReference type="ARBA" id="ARBA00023326"/>
    </source>
</evidence>
<keyword evidence="3" id="KW-0119">Carbohydrate metabolism</keyword>
<protein>
    <submittedName>
        <fullName evidence="7">Endo-beta-mannanase</fullName>
    </submittedName>
</protein>
<evidence type="ECO:0000256" key="2">
    <source>
        <dbReference type="ARBA" id="ARBA00023001"/>
    </source>
</evidence>
<dbReference type="InterPro" id="IPR014756">
    <property type="entry name" value="Ig_E-set"/>
</dbReference>
<proteinExistence type="predicted"/>
<dbReference type="InterPro" id="IPR005087">
    <property type="entry name" value="CBM11"/>
</dbReference>
<keyword evidence="4" id="KW-0624">Polysaccharide degradation</keyword>
<dbReference type="InterPro" id="IPR008979">
    <property type="entry name" value="Galactose-bd-like_sf"/>
</dbReference>
<feature type="non-terminal residue" evidence="7">
    <location>
        <position position="1"/>
    </location>
</feature>
<dbReference type="Gene3D" id="2.60.120.430">
    <property type="entry name" value="Galactose-binding lectin"/>
    <property type="match status" value="1"/>
</dbReference>
<dbReference type="SUPFAM" id="SSF81296">
    <property type="entry name" value="E set domains"/>
    <property type="match status" value="1"/>
</dbReference>
<evidence type="ECO:0000259" key="5">
    <source>
        <dbReference type="Pfam" id="PF03425"/>
    </source>
</evidence>
<evidence type="ECO:0000256" key="3">
    <source>
        <dbReference type="ARBA" id="ARBA00023277"/>
    </source>
</evidence>
<reference evidence="7" key="1">
    <citation type="journal article" date="2013" name="Environ. Microbiol.">
        <title>Microbiota from the distal guts of lean and obese adolescents exhibit partial functional redundancy besides clear differences in community structure.</title>
        <authorList>
            <person name="Ferrer M."/>
            <person name="Ruiz A."/>
            <person name="Lanza F."/>
            <person name="Haange S.B."/>
            <person name="Oberbach A."/>
            <person name="Till H."/>
            <person name="Bargiela R."/>
            <person name="Campoy C."/>
            <person name="Segura M.T."/>
            <person name="Richter M."/>
            <person name="von Bergen M."/>
            <person name="Seifert J."/>
            <person name="Suarez A."/>
        </authorList>
    </citation>
    <scope>NUCLEOTIDE SEQUENCE</scope>
</reference>
<sequence>TDVTIPAPTLDKYIATVDKNLRHYKQVNVGYDKKTSEFRGITVNGKYLTAGTDYTDNGGLATFSDSFIKSLGEGNVTLVFDFYEGADCEFLLTVTDTSALENIDTFESYTDDSQLRSAYTPNTNGNNITVSLVDSTNGKAMRFEYDVSLPNGYSGVNHALSQRNVAQYKGVSITLAGDNSGNTFTLQFKDKNDNYF</sequence>
<feature type="domain" description="CBM11" evidence="5">
    <location>
        <begin position="97"/>
        <end position="193"/>
    </location>
</feature>
<dbReference type="SUPFAM" id="SSF49785">
    <property type="entry name" value="Galactose-binding domain-like"/>
    <property type="match status" value="1"/>
</dbReference>
<keyword evidence="1" id="KW-0732">Signal</keyword>
<name>K1T225_9ZZZZ</name>
<accession>K1T225</accession>
<evidence type="ECO:0000259" key="6">
    <source>
        <dbReference type="Pfam" id="PF03442"/>
    </source>
</evidence>
<organism evidence="7">
    <name type="scientific">human gut metagenome</name>
    <dbReference type="NCBI Taxonomy" id="408170"/>
    <lineage>
        <taxon>unclassified sequences</taxon>
        <taxon>metagenomes</taxon>
        <taxon>organismal metagenomes</taxon>
    </lineage>
</organism>
<feature type="domain" description="Carbohydrate binding X2" evidence="6">
    <location>
        <begin position="15"/>
        <end position="89"/>
    </location>
</feature>
<dbReference type="GO" id="GO:0008810">
    <property type="term" value="F:cellulase activity"/>
    <property type="evidence" value="ECO:0007669"/>
    <property type="project" value="InterPro"/>
</dbReference>
<feature type="non-terminal residue" evidence="7">
    <location>
        <position position="196"/>
    </location>
</feature>
<dbReference type="InterPro" id="IPR005102">
    <property type="entry name" value="Carbo-bd_X2"/>
</dbReference>